<reference evidence="2" key="1">
    <citation type="submission" date="2022-11" db="EMBL/GenBank/DDBJ databases">
        <title>Centuries of genome instability and evolution in soft-shell clam transmissible cancer (bioRxiv).</title>
        <authorList>
            <person name="Hart S.F.M."/>
            <person name="Yonemitsu M.A."/>
            <person name="Giersch R.M."/>
            <person name="Beal B.F."/>
            <person name="Arriagada G."/>
            <person name="Davis B.W."/>
            <person name="Ostrander E.A."/>
            <person name="Goff S.P."/>
            <person name="Metzger M.J."/>
        </authorList>
    </citation>
    <scope>NUCLEOTIDE SEQUENCE</scope>
    <source>
        <strain evidence="2">MELC-2E11</strain>
        <tissue evidence="2">Siphon/mantle</tissue>
    </source>
</reference>
<proteinExistence type="predicted"/>
<sequence length="97" mass="10658">MDTRICLLFLFTISPCIALECSTCMHVTFKYFNMPAQTESIVNGMLSSLTYLRDESCASNTAPTKACAVAVRGLIDTCSSSTFTMTCMGYFLLPVVR</sequence>
<dbReference type="Proteomes" id="UP001164746">
    <property type="component" value="Chromosome 8"/>
</dbReference>
<feature type="non-terminal residue" evidence="2">
    <location>
        <position position="1"/>
    </location>
</feature>
<accession>A0ABY7EVV8</accession>
<keyword evidence="1" id="KW-0732">Signal</keyword>
<dbReference type="EMBL" id="CP111019">
    <property type="protein sequence ID" value="WAR12846.1"/>
    <property type="molecule type" value="Genomic_DNA"/>
</dbReference>
<name>A0ABY7EVV8_MYAAR</name>
<protein>
    <submittedName>
        <fullName evidence="2">Uncharacterized protein</fullName>
    </submittedName>
</protein>
<organism evidence="2 3">
    <name type="scientific">Mya arenaria</name>
    <name type="common">Soft-shell clam</name>
    <dbReference type="NCBI Taxonomy" id="6604"/>
    <lineage>
        <taxon>Eukaryota</taxon>
        <taxon>Metazoa</taxon>
        <taxon>Spiralia</taxon>
        <taxon>Lophotrochozoa</taxon>
        <taxon>Mollusca</taxon>
        <taxon>Bivalvia</taxon>
        <taxon>Autobranchia</taxon>
        <taxon>Heteroconchia</taxon>
        <taxon>Euheterodonta</taxon>
        <taxon>Imparidentia</taxon>
        <taxon>Neoheterodontei</taxon>
        <taxon>Myida</taxon>
        <taxon>Myoidea</taxon>
        <taxon>Myidae</taxon>
        <taxon>Mya</taxon>
    </lineage>
</organism>
<evidence type="ECO:0000313" key="3">
    <source>
        <dbReference type="Proteomes" id="UP001164746"/>
    </source>
</evidence>
<feature type="signal peptide" evidence="1">
    <location>
        <begin position="1"/>
        <end position="18"/>
    </location>
</feature>
<feature type="chain" id="PRO_5045976058" evidence="1">
    <location>
        <begin position="19"/>
        <end position="97"/>
    </location>
</feature>
<evidence type="ECO:0000313" key="2">
    <source>
        <dbReference type="EMBL" id="WAR12846.1"/>
    </source>
</evidence>
<keyword evidence="3" id="KW-1185">Reference proteome</keyword>
<gene>
    <name evidence="2" type="ORF">MAR_027026</name>
</gene>
<evidence type="ECO:0000256" key="1">
    <source>
        <dbReference type="SAM" id="SignalP"/>
    </source>
</evidence>